<proteinExistence type="predicted"/>
<reference evidence="1" key="1">
    <citation type="submission" date="2015-12" db="EMBL/GenBank/DDBJ databases">
        <title>Gene expression during late stages of embryo sac development: a critical building block for successful pollen-pistil interactions.</title>
        <authorList>
            <person name="Liu Y."/>
            <person name="Joly V."/>
            <person name="Sabar M."/>
            <person name="Matton D.P."/>
        </authorList>
    </citation>
    <scope>NUCLEOTIDE SEQUENCE</scope>
</reference>
<dbReference type="AlphaFoldDB" id="A0A0V0H3P9"/>
<organism evidence="1">
    <name type="scientific">Solanum chacoense</name>
    <name type="common">Chaco potato</name>
    <dbReference type="NCBI Taxonomy" id="4108"/>
    <lineage>
        <taxon>Eukaryota</taxon>
        <taxon>Viridiplantae</taxon>
        <taxon>Streptophyta</taxon>
        <taxon>Embryophyta</taxon>
        <taxon>Tracheophyta</taxon>
        <taxon>Spermatophyta</taxon>
        <taxon>Magnoliopsida</taxon>
        <taxon>eudicotyledons</taxon>
        <taxon>Gunneridae</taxon>
        <taxon>Pentapetalae</taxon>
        <taxon>asterids</taxon>
        <taxon>lamiids</taxon>
        <taxon>Solanales</taxon>
        <taxon>Solanaceae</taxon>
        <taxon>Solanoideae</taxon>
        <taxon>Solaneae</taxon>
        <taxon>Solanum</taxon>
    </lineage>
</organism>
<feature type="non-terminal residue" evidence="1">
    <location>
        <position position="1"/>
    </location>
</feature>
<protein>
    <submittedName>
        <fullName evidence="1">Putative ovule protein</fullName>
    </submittedName>
</protein>
<evidence type="ECO:0000313" key="1">
    <source>
        <dbReference type="EMBL" id="JAP15020.1"/>
    </source>
</evidence>
<dbReference type="EMBL" id="GEDG01025764">
    <property type="protein sequence ID" value="JAP15020.1"/>
    <property type="molecule type" value="Transcribed_RNA"/>
</dbReference>
<name>A0A0V0H3P9_SOLCH</name>
<accession>A0A0V0H3P9</accession>
<sequence>KTLKGGTTQVVNKQRLLFVFTLKEQNILPAFKISEMVFCITVTTANFSEVRTSTLMEILSFKSLI</sequence>